<dbReference type="GO" id="GO:0046872">
    <property type="term" value="F:metal ion binding"/>
    <property type="evidence" value="ECO:0007669"/>
    <property type="project" value="UniProtKB-KW"/>
</dbReference>
<feature type="compositionally biased region" description="Acidic residues" evidence="12">
    <location>
        <begin position="532"/>
        <end position="543"/>
    </location>
</feature>
<keyword evidence="10" id="KW-0239">DNA-directed DNA polymerase</keyword>
<evidence type="ECO:0000256" key="2">
    <source>
        <dbReference type="ARBA" id="ARBA00012417"/>
    </source>
</evidence>
<keyword evidence="8" id="KW-0862">Zinc</keyword>
<dbReference type="InterPro" id="IPR012763">
    <property type="entry name" value="DNA_pol_III_sug/sutau_N"/>
</dbReference>
<protein>
    <recommendedName>
        <fullName evidence="2">DNA-directed DNA polymerase</fullName>
        <ecNumber evidence="2">2.7.7.7</ecNumber>
    </recommendedName>
</protein>
<evidence type="ECO:0000256" key="9">
    <source>
        <dbReference type="ARBA" id="ARBA00022840"/>
    </source>
</evidence>
<dbReference type="GO" id="GO:0005524">
    <property type="term" value="F:ATP binding"/>
    <property type="evidence" value="ECO:0007669"/>
    <property type="project" value="UniProtKB-KW"/>
</dbReference>
<proteinExistence type="inferred from homology"/>
<dbReference type="Gene3D" id="3.40.50.300">
    <property type="entry name" value="P-loop containing nucleotide triphosphate hydrolases"/>
    <property type="match status" value="1"/>
</dbReference>
<evidence type="ECO:0000313" key="15">
    <source>
        <dbReference type="Proteomes" id="UP000447833"/>
    </source>
</evidence>
<comment type="catalytic activity">
    <reaction evidence="11">
        <text>DNA(n) + a 2'-deoxyribonucleoside 5'-triphosphate = DNA(n+1) + diphosphate</text>
        <dbReference type="Rhea" id="RHEA:22508"/>
        <dbReference type="Rhea" id="RHEA-COMP:17339"/>
        <dbReference type="Rhea" id="RHEA-COMP:17340"/>
        <dbReference type="ChEBI" id="CHEBI:33019"/>
        <dbReference type="ChEBI" id="CHEBI:61560"/>
        <dbReference type="ChEBI" id="CHEBI:173112"/>
        <dbReference type="EC" id="2.7.7.7"/>
    </reaction>
</comment>
<dbReference type="PRINTS" id="PR00300">
    <property type="entry name" value="CLPPROTEASEA"/>
</dbReference>
<dbReference type="PANTHER" id="PTHR11669">
    <property type="entry name" value="REPLICATION FACTOR C / DNA POLYMERASE III GAMMA-TAU SUBUNIT"/>
    <property type="match status" value="1"/>
</dbReference>
<name>A0A845F5L6_9BACL</name>
<dbReference type="InterPro" id="IPR022754">
    <property type="entry name" value="DNA_pol_III_gamma-3"/>
</dbReference>
<feature type="compositionally biased region" description="Basic and acidic residues" evidence="12">
    <location>
        <begin position="397"/>
        <end position="406"/>
    </location>
</feature>
<dbReference type="FunFam" id="3.40.50.300:FF:000014">
    <property type="entry name" value="DNA polymerase III subunit gamma/tau"/>
    <property type="match status" value="1"/>
</dbReference>
<dbReference type="InterPro" id="IPR048448">
    <property type="entry name" value="DnaX-like_C"/>
</dbReference>
<dbReference type="Pfam" id="PF22608">
    <property type="entry name" value="DNAX_ATPase_lid"/>
    <property type="match status" value="1"/>
</dbReference>
<keyword evidence="3 14" id="KW-0808">Transferase</keyword>
<dbReference type="SMART" id="SM00382">
    <property type="entry name" value="AAA"/>
    <property type="match status" value="1"/>
</dbReference>
<feature type="region of interest" description="Disordered" evidence="12">
    <location>
        <begin position="527"/>
        <end position="547"/>
    </location>
</feature>
<comment type="similarity">
    <text evidence="1">Belongs to the DnaX/STICHEL family.</text>
</comment>
<dbReference type="InterPro" id="IPR050238">
    <property type="entry name" value="DNA_Rep/Repair_Clamp_Loader"/>
</dbReference>
<keyword evidence="7" id="KW-0547">Nucleotide-binding</keyword>
<evidence type="ECO:0000256" key="5">
    <source>
        <dbReference type="ARBA" id="ARBA00022705"/>
    </source>
</evidence>
<dbReference type="GO" id="GO:0003887">
    <property type="term" value="F:DNA-directed DNA polymerase activity"/>
    <property type="evidence" value="ECO:0007669"/>
    <property type="project" value="UniProtKB-KW"/>
</dbReference>
<evidence type="ECO:0000256" key="11">
    <source>
        <dbReference type="ARBA" id="ARBA00049244"/>
    </source>
</evidence>
<dbReference type="InterPro" id="IPR003593">
    <property type="entry name" value="AAA+_ATPase"/>
</dbReference>
<evidence type="ECO:0000256" key="8">
    <source>
        <dbReference type="ARBA" id="ARBA00022833"/>
    </source>
</evidence>
<dbReference type="CDD" id="cd00009">
    <property type="entry name" value="AAA"/>
    <property type="match status" value="1"/>
</dbReference>
<evidence type="ECO:0000259" key="13">
    <source>
        <dbReference type="SMART" id="SM00382"/>
    </source>
</evidence>
<dbReference type="InterPro" id="IPR001270">
    <property type="entry name" value="ClpA/B"/>
</dbReference>
<evidence type="ECO:0000256" key="6">
    <source>
        <dbReference type="ARBA" id="ARBA00022723"/>
    </source>
</evidence>
<dbReference type="InterPro" id="IPR038454">
    <property type="entry name" value="DnaA_N_sf"/>
</dbReference>
<keyword evidence="6" id="KW-0479">Metal-binding</keyword>
<dbReference type="SUPFAM" id="SSF48019">
    <property type="entry name" value="post-AAA+ oligomerization domain-like"/>
    <property type="match status" value="1"/>
</dbReference>
<dbReference type="NCBIfam" id="NF004046">
    <property type="entry name" value="PRK05563.1"/>
    <property type="match status" value="1"/>
</dbReference>
<dbReference type="EMBL" id="WMEY01000013">
    <property type="protein sequence ID" value="MYL66004.1"/>
    <property type="molecule type" value="Genomic_DNA"/>
</dbReference>
<dbReference type="Pfam" id="PF12169">
    <property type="entry name" value="DNA_pol3_gamma3"/>
    <property type="match status" value="1"/>
</dbReference>
<dbReference type="Pfam" id="PF20964">
    <property type="entry name" value="DnaX_C"/>
    <property type="match status" value="1"/>
</dbReference>
<dbReference type="AlphaFoldDB" id="A0A845F5L6"/>
<dbReference type="CDD" id="cd18137">
    <property type="entry name" value="HLD_clamp_pol_III_gamma_tau"/>
    <property type="match status" value="1"/>
</dbReference>
<evidence type="ECO:0000256" key="7">
    <source>
        <dbReference type="ARBA" id="ARBA00022741"/>
    </source>
</evidence>
<dbReference type="RefSeq" id="WP_160921684.1">
    <property type="nucleotide sequence ID" value="NZ_WMEY01000013.1"/>
</dbReference>
<dbReference type="Proteomes" id="UP000447833">
    <property type="component" value="Unassembled WGS sequence"/>
</dbReference>
<feature type="region of interest" description="Disordered" evidence="12">
    <location>
        <begin position="393"/>
        <end position="422"/>
    </location>
</feature>
<evidence type="ECO:0000256" key="10">
    <source>
        <dbReference type="ARBA" id="ARBA00022932"/>
    </source>
</evidence>
<sequence length="563" mass="63613">MSYQALYRVWRPQTFEDVVGQKHVTRTIQNALMQQKISHAYLFTGPRGTGKTSAAKIIAKAINCEKAPVAEPCNECSACLGITDGSISDVIEIDAASNTGVDDIRDIRDKVKYAPSSVSYKVYIIDEVHMLSTGAFNALLKTLEEPPKHVVFILATTEPHKIPLTIISRCQRFDMRRITAQDIVGRLQTIIHAQDIEVEEDALYQVARAADGGMRDALSILDQAISYSEAEVVLDDVLAVTGSVSQKMISKIALAFHYKDVAEALNAVEELMDHGKDAARFLEDLIYYYRDLLLYQTAPQLEEVVERVKIDETFQQLGDQSAKDWIYKVIETLNRSQQEMKWTNHPRIFLELALVQICQDETSSQSQPAQDQSELLERIQKLEGELKTLKEQGVTVKQEETSEPKQKKQFKPSRQKSGVSHGRIKEMLKKATKQDLMKVKSVWGEVMENVRQEKVSAHAWLKDSEPVAATDNSFLLSFQYDMHCQMATKDNIRGTLEQVLSRTIGKQLEMVAIVETEWKEIRAEFLKTRDEPEPDENGGEPAEDPLIAEARRLVGDDLLDIQT</sequence>
<dbReference type="GO" id="GO:0009360">
    <property type="term" value="C:DNA polymerase III complex"/>
    <property type="evidence" value="ECO:0007669"/>
    <property type="project" value="InterPro"/>
</dbReference>
<comment type="caution">
    <text evidence="14">The sequence shown here is derived from an EMBL/GenBank/DDBJ whole genome shotgun (WGS) entry which is preliminary data.</text>
</comment>
<reference evidence="14 15" key="1">
    <citation type="submission" date="2019-11" db="EMBL/GenBank/DDBJ databases">
        <title>Genome sequences of 17 halophilic strains isolated from different environments.</title>
        <authorList>
            <person name="Furrow R.E."/>
        </authorList>
    </citation>
    <scope>NUCLEOTIDE SEQUENCE [LARGE SCALE GENOMIC DNA]</scope>
    <source>
        <strain evidence="14 15">22506_14_FS</strain>
    </source>
</reference>
<keyword evidence="5" id="KW-0235">DNA replication</keyword>
<dbReference type="InterPro" id="IPR027417">
    <property type="entry name" value="P-loop_NTPase"/>
</dbReference>
<keyword evidence="9" id="KW-0067">ATP-binding</keyword>
<dbReference type="PANTHER" id="PTHR11669:SF0">
    <property type="entry name" value="PROTEIN STICHEL-LIKE 2"/>
    <property type="match status" value="1"/>
</dbReference>
<dbReference type="InterPro" id="IPR008921">
    <property type="entry name" value="DNA_pol3_clamp-load_cplx_C"/>
</dbReference>
<dbReference type="Gene3D" id="3.30.300.180">
    <property type="match status" value="1"/>
</dbReference>
<evidence type="ECO:0000313" key="14">
    <source>
        <dbReference type="EMBL" id="MYL66004.1"/>
    </source>
</evidence>
<dbReference type="Gene3D" id="1.10.8.60">
    <property type="match status" value="1"/>
</dbReference>
<keyword evidence="4 14" id="KW-0548">Nucleotidyltransferase</keyword>
<dbReference type="EC" id="2.7.7.7" evidence="2"/>
<evidence type="ECO:0000256" key="1">
    <source>
        <dbReference type="ARBA" id="ARBA00006360"/>
    </source>
</evidence>
<dbReference type="Gene3D" id="1.20.272.10">
    <property type="match status" value="1"/>
</dbReference>
<accession>A0A845F5L6</accession>
<evidence type="ECO:0000256" key="4">
    <source>
        <dbReference type="ARBA" id="ARBA00022695"/>
    </source>
</evidence>
<feature type="domain" description="AAA+ ATPase" evidence="13">
    <location>
        <begin position="37"/>
        <end position="179"/>
    </location>
</feature>
<dbReference type="GO" id="GO:0006261">
    <property type="term" value="P:DNA-templated DNA replication"/>
    <property type="evidence" value="ECO:0007669"/>
    <property type="project" value="TreeGrafter"/>
</dbReference>
<evidence type="ECO:0000256" key="3">
    <source>
        <dbReference type="ARBA" id="ARBA00022679"/>
    </source>
</evidence>
<gene>
    <name evidence="14" type="primary">dnaX</name>
    <name evidence="14" type="ORF">GLW07_21950</name>
</gene>
<dbReference type="FunFam" id="1.10.8.60:FF:000013">
    <property type="entry name" value="DNA polymerase III subunit gamma/tau"/>
    <property type="match status" value="1"/>
</dbReference>
<dbReference type="NCBIfam" id="TIGR02397">
    <property type="entry name" value="dnaX_nterm"/>
    <property type="match status" value="1"/>
</dbReference>
<dbReference type="Pfam" id="PF13177">
    <property type="entry name" value="DNA_pol3_delta2"/>
    <property type="match status" value="1"/>
</dbReference>
<evidence type="ECO:0000256" key="12">
    <source>
        <dbReference type="SAM" id="MobiDB-lite"/>
    </source>
</evidence>
<dbReference type="SUPFAM" id="SSF52540">
    <property type="entry name" value="P-loop containing nucleoside triphosphate hydrolases"/>
    <property type="match status" value="1"/>
</dbReference>
<organism evidence="14 15">
    <name type="scientific">Guptibacillus hwajinpoensis</name>
    <dbReference type="NCBI Taxonomy" id="208199"/>
    <lineage>
        <taxon>Bacteria</taxon>
        <taxon>Bacillati</taxon>
        <taxon>Bacillota</taxon>
        <taxon>Bacilli</taxon>
        <taxon>Bacillales</taxon>
        <taxon>Guptibacillaceae</taxon>
        <taxon>Guptibacillus</taxon>
    </lineage>
</organism>
<dbReference type="InterPro" id="IPR045085">
    <property type="entry name" value="HLD_clamp_pol_III_gamma_tau"/>
</dbReference>
<dbReference type="GO" id="GO:0003677">
    <property type="term" value="F:DNA binding"/>
    <property type="evidence" value="ECO:0007669"/>
    <property type="project" value="InterPro"/>
</dbReference>